<keyword evidence="2" id="KW-0378">Hydrolase</keyword>
<dbReference type="Proteomes" id="UP000183447">
    <property type="component" value="Unassembled WGS sequence"/>
</dbReference>
<dbReference type="InterPro" id="IPR029000">
    <property type="entry name" value="Cyclophilin-like_dom_sf"/>
</dbReference>
<dbReference type="Gene3D" id="3.30.1360.40">
    <property type="match status" value="1"/>
</dbReference>
<reference evidence="5 6" key="1">
    <citation type="submission" date="2016-11" db="EMBL/GenBank/DDBJ databases">
        <authorList>
            <person name="Jaros S."/>
            <person name="Januszkiewicz K."/>
            <person name="Wedrychowicz H."/>
        </authorList>
    </citation>
    <scope>NUCLEOTIDE SEQUENCE [LARGE SCALE GENOMIC DNA]</scope>
    <source>
        <strain evidence="5 6">ATCC 23634</strain>
    </source>
</reference>
<organism evidence="5 6">
    <name type="scientific">Devosia enhydra</name>
    <dbReference type="NCBI Taxonomy" id="665118"/>
    <lineage>
        <taxon>Bacteria</taxon>
        <taxon>Pseudomonadati</taxon>
        <taxon>Pseudomonadota</taxon>
        <taxon>Alphaproteobacteria</taxon>
        <taxon>Hyphomicrobiales</taxon>
        <taxon>Devosiaceae</taxon>
        <taxon>Devosia</taxon>
    </lineage>
</organism>
<feature type="domain" description="Carboxyltransferase" evidence="4">
    <location>
        <begin position="3"/>
        <end position="194"/>
    </location>
</feature>
<protein>
    <submittedName>
        <fullName evidence="5">Sensor histidine kinase inhibitor, KipI family</fullName>
    </submittedName>
</protein>
<name>A0A1K2HVW6_9HYPH</name>
<evidence type="ECO:0000313" key="5">
    <source>
        <dbReference type="EMBL" id="SFZ82027.1"/>
    </source>
</evidence>
<dbReference type="GO" id="GO:0005524">
    <property type="term" value="F:ATP binding"/>
    <property type="evidence" value="ECO:0007669"/>
    <property type="project" value="UniProtKB-KW"/>
</dbReference>
<sequence>MKPLIQPLGDRGMVVRFGTALDDGANSRAISLARRVEAAAIEGVDAATPGLVSVFIAYDPHHIGFARLAGEIRILANGPDGADTASRAHDLPVRYGGLDGPDLGPVADALGLSPEAFIAAHRNDTLRVLAIGFAPGFAYCGFHRENLAIPRRREVRQTVPAGSILFAARQTAIAATEIPTGWHVIGRTETPTLMLAPDAAHCLLKAGDAVRFHEARP</sequence>
<proteinExistence type="predicted"/>
<accession>A0A1K2HVW6</accession>
<evidence type="ECO:0000313" key="6">
    <source>
        <dbReference type="Proteomes" id="UP000183447"/>
    </source>
</evidence>
<keyword evidence="1" id="KW-0547">Nucleotide-binding</keyword>
<dbReference type="RefSeq" id="WP_072339280.1">
    <property type="nucleotide sequence ID" value="NZ_FPKU01000001.1"/>
</dbReference>
<dbReference type="EMBL" id="FPKU01000001">
    <property type="protein sequence ID" value="SFZ82027.1"/>
    <property type="molecule type" value="Genomic_DNA"/>
</dbReference>
<evidence type="ECO:0000259" key="4">
    <source>
        <dbReference type="SMART" id="SM00796"/>
    </source>
</evidence>
<dbReference type="InterPro" id="IPR003833">
    <property type="entry name" value="CT_C_D"/>
</dbReference>
<keyword evidence="6" id="KW-1185">Reference proteome</keyword>
<dbReference type="AlphaFoldDB" id="A0A1K2HVW6"/>
<dbReference type="OrthoDB" id="9778567at2"/>
<dbReference type="SMART" id="SM00796">
    <property type="entry name" value="AHS1"/>
    <property type="match status" value="1"/>
</dbReference>
<keyword evidence="3" id="KW-0067">ATP-binding</keyword>
<dbReference type="InterPro" id="IPR010016">
    <property type="entry name" value="PxpB"/>
</dbReference>
<dbReference type="SUPFAM" id="SSF50891">
    <property type="entry name" value="Cyclophilin-like"/>
    <property type="match status" value="1"/>
</dbReference>
<dbReference type="PANTHER" id="PTHR34698:SF2">
    <property type="entry name" value="5-OXOPROLINASE SUBUNIT B"/>
    <property type="match status" value="1"/>
</dbReference>
<dbReference type="Gene3D" id="2.40.100.10">
    <property type="entry name" value="Cyclophilin-like"/>
    <property type="match status" value="1"/>
</dbReference>
<dbReference type="Pfam" id="PF02682">
    <property type="entry name" value="CT_C_D"/>
    <property type="match status" value="1"/>
</dbReference>
<gene>
    <name evidence="5" type="ORF">SAMN02983003_0840</name>
</gene>
<evidence type="ECO:0000256" key="1">
    <source>
        <dbReference type="ARBA" id="ARBA00022741"/>
    </source>
</evidence>
<dbReference type="SUPFAM" id="SSF160467">
    <property type="entry name" value="PH0987 N-terminal domain-like"/>
    <property type="match status" value="1"/>
</dbReference>
<dbReference type="GO" id="GO:0016787">
    <property type="term" value="F:hydrolase activity"/>
    <property type="evidence" value="ECO:0007669"/>
    <property type="project" value="UniProtKB-KW"/>
</dbReference>
<dbReference type="PANTHER" id="PTHR34698">
    <property type="entry name" value="5-OXOPROLINASE SUBUNIT B"/>
    <property type="match status" value="1"/>
</dbReference>
<evidence type="ECO:0000256" key="2">
    <source>
        <dbReference type="ARBA" id="ARBA00022801"/>
    </source>
</evidence>
<evidence type="ECO:0000256" key="3">
    <source>
        <dbReference type="ARBA" id="ARBA00022840"/>
    </source>
</evidence>
<dbReference type="STRING" id="665118.SAMN02983003_0840"/>